<dbReference type="EMBL" id="CM000646">
    <property type="protein sequence ID" value="EED89943.1"/>
    <property type="molecule type" value="Genomic_DNA"/>
</dbReference>
<evidence type="ECO:0000313" key="5">
    <source>
        <dbReference type="Proteomes" id="UP000001449"/>
    </source>
</evidence>
<sequence length="1465" mass="160362">MFARVRRGIASPPSSSNNRNNTRSSFRNTAETTPQQSLEELRNALNRLEDLTGVIDEGGRLLMLQLQKEEEEAAKAVVAVAGNTNGDAKIGGGGRGLRSSLKSLSPIKSDANNTQSDNNTTTRQSKPPTSSSTTTTNYTRSPSATAFDQRNNTPALFIPMSHNDQVEMIELLRRVAELVVVSERRAARIMGRMENENGGKDGDGRRRRSVGDNTVDGGGGESNYNDENNFEDEEDDAEAFPYLALFELFCERNTLANIVNVVTGVAFVKEPKVVDGQTSNCAEEAANNTKPQQSTSTSTTTVHLLPPISIATQAVQSVSILIQNVARATSLYLLLSNNRVNDLIQLPLHLYQRAEITAANERRAKLTKQQQHGMNVMNYYQSPEMGELTTHFVSFLKSLAMRVNSETLQFFLSFPLMNESRAVSSVESEDGGGYIDRDDGGDDDSLEGMNASLVEKVMLKDSFVQSPAAVGTIQVERSVDSTTPEEALQQIEQSAPLSSKRLSYLDGRRVVEFPLYARSLEFCASEQDSFVRVTAMNICMNIIRLASFHNSDEDSVHDEGGDHDENGRNPNHLPTATPTGALHEYTGLPLQDRIAIAQYACDPRRVSDLVSPLCARLTSQFGQVEGTVRLLEELGNSTTKGSPTRNSPASSSKEVSSSVSEKKKLKAKAEKRSRLTNAIHDLIANVQDELLLFDDLLKVGLISLNEQAIEMILATFVYPMLLQPLLLPLHRFSSMKKEESQQQSPSSSSVQTPQKQKKPIIHLQSPSPFLRFSVDESVQLSGSEVENEIAGVTATLDANTSVYSSQDMDLAPSKTALFGLSVIFHTVSNPTLRHLLLTALLHPLSPPSSGGTVIQAAPQVTIPRGKEQEQQEGNHKDIQIEVRIEDNHFQSSHREGNQRHVRVYCFGTSECSEMHSEDTVGGGSNVCIFILAPALVEMLSSSGEPQRNDEKRPNPYRRILLSFVSGCDEMACLQSLAISALHAAVSSVDGWTIQQIMLPNDGDNDECATRKNADAAIIKETFESLCRSIVNTTVTDDGWWKARFNCIAARTLMDLVSNNCDFLSLVSKLMGQIRKESAQFLISLPSRLEAKSKEASESPNKSNSKANAVDKTYLETWLLDRFYFDQADKSTVSVVERVCYLNEENGDEESKSQYRYGLEVLASDSIAQASTLLCDDMRLIESMLVSEAKGDTPFHCAASWALACLSLDAFCTKLSKFESNAESPVGNGMTAMRQRLVKRKLSYISSTASEDDEDALATSYPLAHISSKLAIALLDEGETSSESKKGDACPKHGSLVDLIGKSAFPCVCEVSASFSSLFTGRTCVSNEGIQWQSLYLVVVGKWAVLAEPERGGTGGEGRVISACRLACLAIKKDTSILANNNTPARRLLVQHSSLDRRPPSLFLIDSSSSKRGPSNGSDCLRLTRSRMDLWFEDGNAAGHAWKVLSAKIAKARAKRGVRIRAALIE</sequence>
<feature type="compositionally biased region" description="Polar residues" evidence="2">
    <location>
        <begin position="635"/>
        <end position="648"/>
    </location>
</feature>
<keyword evidence="1" id="KW-0072">Autophagy</keyword>
<dbReference type="GO" id="GO:0006914">
    <property type="term" value="P:autophagy"/>
    <property type="evidence" value="ECO:0007669"/>
    <property type="project" value="UniProtKB-KW"/>
</dbReference>
<reference evidence="4 5" key="1">
    <citation type="journal article" date="2004" name="Science">
        <title>The genome of the diatom Thalassiosira pseudonana: ecology, evolution, and metabolism.</title>
        <authorList>
            <person name="Armbrust E.V."/>
            <person name="Berges J.A."/>
            <person name="Bowler C."/>
            <person name="Green B.R."/>
            <person name="Martinez D."/>
            <person name="Putnam N.H."/>
            <person name="Zhou S."/>
            <person name="Allen A.E."/>
            <person name="Apt K.E."/>
            <person name="Bechner M."/>
            <person name="Brzezinski M.A."/>
            <person name="Chaal B.K."/>
            <person name="Chiovitti A."/>
            <person name="Davis A.K."/>
            <person name="Demarest M.S."/>
            <person name="Detter J.C."/>
            <person name="Glavina T."/>
            <person name="Goodstein D."/>
            <person name="Hadi M.Z."/>
            <person name="Hellsten U."/>
            <person name="Hildebrand M."/>
            <person name="Jenkins B.D."/>
            <person name="Jurka J."/>
            <person name="Kapitonov V.V."/>
            <person name="Kroger N."/>
            <person name="Lau W.W."/>
            <person name="Lane T.W."/>
            <person name="Larimer F.W."/>
            <person name="Lippmeier J.C."/>
            <person name="Lucas S."/>
            <person name="Medina M."/>
            <person name="Montsant A."/>
            <person name="Obornik M."/>
            <person name="Parker M.S."/>
            <person name="Palenik B."/>
            <person name="Pazour G.J."/>
            <person name="Richardson P.M."/>
            <person name="Rynearson T.A."/>
            <person name="Saito M.A."/>
            <person name="Schwartz D.C."/>
            <person name="Thamatrakoln K."/>
            <person name="Valentin K."/>
            <person name="Vardi A."/>
            <person name="Wilkerson F.P."/>
            <person name="Rokhsar D.S."/>
        </authorList>
    </citation>
    <scope>NUCLEOTIDE SEQUENCE [LARGE SCALE GENOMIC DNA]</scope>
    <source>
        <strain evidence="4 5">CCMP1335</strain>
    </source>
</reference>
<evidence type="ECO:0000256" key="1">
    <source>
        <dbReference type="ARBA" id="ARBA00023006"/>
    </source>
</evidence>
<dbReference type="PANTHER" id="PTHR21481">
    <property type="entry name" value="PROTEIN CLEC16A"/>
    <property type="match status" value="1"/>
</dbReference>
<feature type="region of interest" description="Disordered" evidence="2">
    <location>
        <begin position="192"/>
        <end position="233"/>
    </location>
</feature>
<accession>B8C8W2</accession>
<proteinExistence type="predicted"/>
<feature type="compositionally biased region" description="Basic and acidic residues" evidence="2">
    <location>
        <begin position="552"/>
        <end position="567"/>
    </location>
</feature>
<organism evidence="4 5">
    <name type="scientific">Thalassiosira pseudonana</name>
    <name type="common">Marine diatom</name>
    <name type="synonym">Cyclotella nana</name>
    <dbReference type="NCBI Taxonomy" id="35128"/>
    <lineage>
        <taxon>Eukaryota</taxon>
        <taxon>Sar</taxon>
        <taxon>Stramenopiles</taxon>
        <taxon>Ochrophyta</taxon>
        <taxon>Bacillariophyta</taxon>
        <taxon>Coscinodiscophyceae</taxon>
        <taxon>Thalassiosirophycidae</taxon>
        <taxon>Thalassiosirales</taxon>
        <taxon>Thalassiosiraceae</taxon>
        <taxon>Thalassiosira</taxon>
    </lineage>
</organism>
<evidence type="ECO:0000259" key="3">
    <source>
        <dbReference type="Pfam" id="PF09758"/>
    </source>
</evidence>
<dbReference type="PANTHER" id="PTHR21481:SF0">
    <property type="entry name" value="PROTEIN CLEC16A"/>
    <property type="match status" value="1"/>
</dbReference>
<dbReference type="RefSeq" id="XP_002292747.1">
    <property type="nucleotide sequence ID" value="XM_002292711.1"/>
</dbReference>
<dbReference type="GO" id="GO:1901096">
    <property type="term" value="P:regulation of autophagosome maturation"/>
    <property type="evidence" value="ECO:0000318"/>
    <property type="project" value="GO_Central"/>
</dbReference>
<dbReference type="GeneID" id="7449351"/>
<dbReference type="InterPro" id="IPR039272">
    <property type="entry name" value="CLEC16A/TT9"/>
</dbReference>
<feature type="compositionally biased region" description="Low complexity" evidence="2">
    <location>
        <begin position="741"/>
        <end position="754"/>
    </location>
</feature>
<dbReference type="Pfam" id="PF09758">
    <property type="entry name" value="FPL"/>
    <property type="match status" value="1"/>
</dbReference>
<dbReference type="STRING" id="35128.B8C8W2"/>
<keyword evidence="5" id="KW-1185">Reference proteome</keyword>
<protein>
    <recommendedName>
        <fullName evidence="3">FPL domain-containing protein</fullName>
    </recommendedName>
</protein>
<feature type="region of interest" description="Disordered" evidence="2">
    <location>
        <begin position="84"/>
        <end position="150"/>
    </location>
</feature>
<feature type="compositionally biased region" description="Low complexity" evidence="2">
    <location>
        <begin position="11"/>
        <end position="29"/>
    </location>
</feature>
<feature type="compositionally biased region" description="Polar residues" evidence="2">
    <location>
        <begin position="568"/>
        <end position="578"/>
    </location>
</feature>
<dbReference type="eggNOG" id="ENOG502SJUE">
    <property type="taxonomic scope" value="Eukaryota"/>
</dbReference>
<name>B8C8W2_THAPS</name>
<feature type="compositionally biased region" description="Basic and acidic residues" evidence="2">
    <location>
        <begin position="192"/>
        <end position="204"/>
    </location>
</feature>
<dbReference type="Proteomes" id="UP000001449">
    <property type="component" value="Chromosome 10"/>
</dbReference>
<dbReference type="PaxDb" id="35128-Thaps24267"/>
<dbReference type="GO" id="GO:0007034">
    <property type="term" value="P:vacuolar transport"/>
    <property type="evidence" value="ECO:0000318"/>
    <property type="project" value="GO_Central"/>
</dbReference>
<feature type="domain" description="FPL" evidence="3">
    <location>
        <begin position="308"/>
        <end position="419"/>
    </location>
</feature>
<feature type="region of interest" description="Disordered" evidence="2">
    <location>
        <begin position="1"/>
        <end position="36"/>
    </location>
</feature>
<feature type="compositionally biased region" description="Low complexity" evidence="2">
    <location>
        <begin position="120"/>
        <end position="145"/>
    </location>
</feature>
<dbReference type="GO" id="GO:0016197">
    <property type="term" value="P:endosomal transport"/>
    <property type="evidence" value="ECO:0000318"/>
    <property type="project" value="GO_Central"/>
</dbReference>
<feature type="region of interest" description="Disordered" evidence="2">
    <location>
        <begin position="552"/>
        <end position="583"/>
    </location>
</feature>
<dbReference type="HOGENOM" id="CLU_260732_0_0_1"/>
<feature type="region of interest" description="Disordered" evidence="2">
    <location>
        <begin position="736"/>
        <end position="758"/>
    </location>
</feature>
<feature type="region of interest" description="Disordered" evidence="2">
    <location>
        <begin position="634"/>
        <end position="667"/>
    </location>
</feature>
<dbReference type="OMA" id="NDECATR"/>
<gene>
    <name evidence="4" type="ORF">THAPSDRAFT_24267</name>
</gene>
<evidence type="ECO:0000313" key="4">
    <source>
        <dbReference type="EMBL" id="EED89943.1"/>
    </source>
</evidence>
<evidence type="ECO:0000256" key="2">
    <source>
        <dbReference type="SAM" id="MobiDB-lite"/>
    </source>
</evidence>
<dbReference type="KEGG" id="tps:THAPSDRAFT_24267"/>
<reference evidence="4 5" key="2">
    <citation type="journal article" date="2008" name="Nature">
        <title>The Phaeodactylum genome reveals the evolutionary history of diatom genomes.</title>
        <authorList>
            <person name="Bowler C."/>
            <person name="Allen A.E."/>
            <person name="Badger J.H."/>
            <person name="Grimwood J."/>
            <person name="Jabbari K."/>
            <person name="Kuo A."/>
            <person name="Maheswari U."/>
            <person name="Martens C."/>
            <person name="Maumus F."/>
            <person name="Otillar R.P."/>
            <person name="Rayko E."/>
            <person name="Salamov A."/>
            <person name="Vandepoele K."/>
            <person name="Beszteri B."/>
            <person name="Gruber A."/>
            <person name="Heijde M."/>
            <person name="Katinka M."/>
            <person name="Mock T."/>
            <person name="Valentin K."/>
            <person name="Verret F."/>
            <person name="Berges J.A."/>
            <person name="Brownlee C."/>
            <person name="Cadoret J.P."/>
            <person name="Chiovitti A."/>
            <person name="Choi C.J."/>
            <person name="Coesel S."/>
            <person name="De Martino A."/>
            <person name="Detter J.C."/>
            <person name="Durkin C."/>
            <person name="Falciatore A."/>
            <person name="Fournet J."/>
            <person name="Haruta M."/>
            <person name="Huysman M.J."/>
            <person name="Jenkins B.D."/>
            <person name="Jiroutova K."/>
            <person name="Jorgensen R.E."/>
            <person name="Joubert Y."/>
            <person name="Kaplan A."/>
            <person name="Kroger N."/>
            <person name="Kroth P.G."/>
            <person name="La Roche J."/>
            <person name="Lindquist E."/>
            <person name="Lommer M."/>
            <person name="Martin-Jezequel V."/>
            <person name="Lopez P.J."/>
            <person name="Lucas S."/>
            <person name="Mangogna M."/>
            <person name="McGinnis K."/>
            <person name="Medlin L.K."/>
            <person name="Montsant A."/>
            <person name="Oudot-Le Secq M.P."/>
            <person name="Napoli C."/>
            <person name="Obornik M."/>
            <person name="Parker M.S."/>
            <person name="Petit J.L."/>
            <person name="Porcel B.M."/>
            <person name="Poulsen N."/>
            <person name="Robison M."/>
            <person name="Rychlewski L."/>
            <person name="Rynearson T.A."/>
            <person name="Schmutz J."/>
            <person name="Shapiro H."/>
            <person name="Siaut M."/>
            <person name="Stanley M."/>
            <person name="Sussman M.R."/>
            <person name="Taylor A.R."/>
            <person name="Vardi A."/>
            <person name="von Dassow P."/>
            <person name="Vyverman W."/>
            <person name="Willis A."/>
            <person name="Wyrwicz L.S."/>
            <person name="Rokhsar D.S."/>
            <person name="Weissenbach J."/>
            <person name="Armbrust E.V."/>
            <person name="Green B.R."/>
            <person name="Van de Peer Y."/>
            <person name="Grigoriev I.V."/>
        </authorList>
    </citation>
    <scope>NUCLEOTIDE SEQUENCE [LARGE SCALE GENOMIC DNA]</scope>
    <source>
        <strain evidence="4 5">CCMP1335</strain>
    </source>
</reference>
<dbReference type="InterPro" id="IPR019155">
    <property type="entry name" value="CLEC16A/TT9_N"/>
</dbReference>
<dbReference type="InParanoid" id="B8C8W2"/>
<feature type="compositionally biased region" description="Polar residues" evidence="2">
    <location>
        <begin position="110"/>
        <end position="119"/>
    </location>
</feature>
<dbReference type="GO" id="GO:0005794">
    <property type="term" value="C:Golgi apparatus"/>
    <property type="evidence" value="ECO:0000318"/>
    <property type="project" value="GO_Central"/>
</dbReference>
<feature type="compositionally biased region" description="Low complexity" evidence="2">
    <location>
        <begin position="649"/>
        <end position="659"/>
    </location>
</feature>